<feature type="region of interest" description="Disordered" evidence="4">
    <location>
        <begin position="1"/>
        <end position="67"/>
    </location>
</feature>
<comment type="caution">
    <text evidence="5">The sequence shown here is derived from an EMBL/GenBank/DDBJ whole genome shotgun (WGS) entry which is preliminary data.</text>
</comment>
<keyword evidence="1 2" id="KW-0238">DNA-binding</keyword>
<dbReference type="GO" id="GO:0009295">
    <property type="term" value="C:nucleoid"/>
    <property type="evidence" value="ECO:0007669"/>
    <property type="project" value="TreeGrafter"/>
</dbReference>
<evidence type="ECO:0000313" key="5">
    <source>
        <dbReference type="EMBL" id="THG28637.1"/>
    </source>
</evidence>
<evidence type="ECO:0000256" key="4">
    <source>
        <dbReference type="SAM" id="MobiDB-lite"/>
    </source>
</evidence>
<feature type="region of interest" description="Disordered" evidence="4">
    <location>
        <begin position="176"/>
        <end position="233"/>
    </location>
</feature>
<dbReference type="Gene3D" id="2.40.50.140">
    <property type="entry name" value="Nucleic acid-binding proteins"/>
    <property type="match status" value="1"/>
</dbReference>
<dbReference type="GO" id="GO:0003697">
    <property type="term" value="F:single-stranded DNA binding"/>
    <property type="evidence" value="ECO:0007669"/>
    <property type="project" value="InterPro"/>
</dbReference>
<dbReference type="NCBIfam" id="TIGR00621">
    <property type="entry name" value="ssb"/>
    <property type="match status" value="1"/>
</dbReference>
<dbReference type="PANTHER" id="PTHR10302">
    <property type="entry name" value="SINGLE-STRANDED DNA-BINDING PROTEIN"/>
    <property type="match status" value="1"/>
</dbReference>
<evidence type="ECO:0000256" key="1">
    <source>
        <dbReference type="ARBA" id="ARBA00023125"/>
    </source>
</evidence>
<name>A0A4V3WSP3_9MICO</name>
<evidence type="ECO:0000256" key="2">
    <source>
        <dbReference type="PROSITE-ProRule" id="PRU00252"/>
    </source>
</evidence>
<feature type="compositionally biased region" description="Polar residues" evidence="4">
    <location>
        <begin position="191"/>
        <end position="209"/>
    </location>
</feature>
<gene>
    <name evidence="5" type="ORF">E6C64_17740</name>
</gene>
<dbReference type="Pfam" id="PF00436">
    <property type="entry name" value="SSB"/>
    <property type="match status" value="1"/>
</dbReference>
<dbReference type="CDD" id="cd04496">
    <property type="entry name" value="SSB_OBF"/>
    <property type="match status" value="1"/>
</dbReference>
<dbReference type="InterPro" id="IPR012340">
    <property type="entry name" value="NA-bd_OB-fold"/>
</dbReference>
<accession>A0A4V3WSP3</accession>
<dbReference type="AlphaFoldDB" id="A0A4V3WSP3"/>
<dbReference type="Proteomes" id="UP000309133">
    <property type="component" value="Unassembled WGS sequence"/>
</dbReference>
<dbReference type="EMBL" id="SSSM01000006">
    <property type="protein sequence ID" value="THG28637.1"/>
    <property type="molecule type" value="Genomic_DNA"/>
</dbReference>
<reference evidence="5 6" key="1">
    <citation type="submission" date="2019-04" db="EMBL/GenBank/DDBJ databases">
        <authorList>
            <person name="Jiang L."/>
        </authorList>
    </citation>
    <scope>NUCLEOTIDE SEQUENCE [LARGE SCALE GENOMIC DNA]</scope>
    <source>
        <strain evidence="5 6">YIM 131853</strain>
    </source>
</reference>
<dbReference type="InterPro" id="IPR011344">
    <property type="entry name" value="ssDNA-bd"/>
</dbReference>
<dbReference type="SUPFAM" id="SSF50249">
    <property type="entry name" value="Nucleic acid-binding proteins"/>
    <property type="match status" value="1"/>
</dbReference>
<dbReference type="InterPro" id="IPR000424">
    <property type="entry name" value="Primosome_PriB/ssb"/>
</dbReference>
<keyword evidence="6" id="KW-1185">Reference proteome</keyword>
<evidence type="ECO:0000256" key="3">
    <source>
        <dbReference type="RuleBase" id="RU000524"/>
    </source>
</evidence>
<evidence type="ECO:0000313" key="6">
    <source>
        <dbReference type="Proteomes" id="UP000309133"/>
    </source>
</evidence>
<proteinExistence type="predicted"/>
<organism evidence="5 6">
    <name type="scientific">Naasia lichenicola</name>
    <dbReference type="NCBI Taxonomy" id="2565933"/>
    <lineage>
        <taxon>Bacteria</taxon>
        <taxon>Bacillati</taxon>
        <taxon>Actinomycetota</taxon>
        <taxon>Actinomycetes</taxon>
        <taxon>Micrococcales</taxon>
        <taxon>Microbacteriaceae</taxon>
        <taxon>Naasia</taxon>
    </lineage>
</organism>
<dbReference type="PANTHER" id="PTHR10302:SF0">
    <property type="entry name" value="SINGLE-STRANDED DNA-BINDING PROTEIN, MITOCHONDRIAL"/>
    <property type="match status" value="1"/>
</dbReference>
<protein>
    <recommendedName>
        <fullName evidence="3">Single-stranded DNA-binding protein</fullName>
    </recommendedName>
</protein>
<dbReference type="GO" id="GO:0006260">
    <property type="term" value="P:DNA replication"/>
    <property type="evidence" value="ECO:0007669"/>
    <property type="project" value="InterPro"/>
</dbReference>
<dbReference type="PROSITE" id="PS50935">
    <property type="entry name" value="SSB"/>
    <property type="match status" value="1"/>
</dbReference>
<sequence>MRSQSKPASGCPPMSASAVPGRSIPRILLGESGPVNPARDIGPPSIEHRASTARTRRRADMNDSISISGRAGADPTFTTTARGLEVASFSVATDYLRRGADGQLDKQSKQTNWYRVVAFGQLAAGVASAVRKGRTVIVSGRVRIADWENPDGRKGTNVEIIAESVGIDLKWFNGPVTPPAAPARTAPPEQPSTTASDGSSPAEGSSDVASSADAWFNPAVGREAEMADADAPF</sequence>